<gene>
    <name evidence="4" type="ORF">DFP86_104269</name>
</gene>
<keyword evidence="2" id="KW-0328">Glycosyltransferase</keyword>
<keyword evidence="5" id="KW-1185">Reference proteome</keyword>
<dbReference type="RefSeq" id="WP_133679437.1">
    <property type="nucleotide sequence ID" value="NZ_SNZP01000004.1"/>
</dbReference>
<dbReference type="EMBL" id="SNZP01000004">
    <property type="protein sequence ID" value="TDR80769.1"/>
    <property type="molecule type" value="Genomic_DNA"/>
</dbReference>
<reference evidence="4 5" key="1">
    <citation type="submission" date="2019-03" db="EMBL/GenBank/DDBJ databases">
        <title>Genomic Encyclopedia of Type Strains, Phase III (KMG-III): the genomes of soil and plant-associated and newly described type strains.</title>
        <authorList>
            <person name="Whitman W."/>
        </authorList>
    </citation>
    <scope>NUCLEOTIDE SEQUENCE [LARGE SCALE GENOMIC DNA]</scope>
    <source>
        <strain evidence="4 5">CECT 8976</strain>
    </source>
</reference>
<evidence type="ECO:0000256" key="3">
    <source>
        <dbReference type="ARBA" id="ARBA00022679"/>
    </source>
</evidence>
<dbReference type="Pfam" id="PF13692">
    <property type="entry name" value="Glyco_trans_1_4"/>
    <property type="match status" value="1"/>
</dbReference>
<evidence type="ECO:0000256" key="2">
    <source>
        <dbReference type="ARBA" id="ARBA00022676"/>
    </source>
</evidence>
<comment type="caution">
    <text evidence="4">The sequence shown here is derived from an EMBL/GenBank/DDBJ whole genome shotgun (WGS) entry which is preliminary data.</text>
</comment>
<evidence type="ECO:0000313" key="5">
    <source>
        <dbReference type="Proteomes" id="UP000295611"/>
    </source>
</evidence>
<dbReference type="OrthoDB" id="267270at2"/>
<dbReference type="Gene3D" id="3.40.50.2000">
    <property type="entry name" value="Glycogen Phosphorylase B"/>
    <property type="match status" value="2"/>
</dbReference>
<dbReference type="PANTHER" id="PTHR12526:SF640">
    <property type="entry name" value="COLANIC ACID BIOSYNTHESIS GLYCOSYLTRANSFERASE WCAL-RELATED"/>
    <property type="match status" value="1"/>
</dbReference>
<organism evidence="4 5">
    <name type="scientific">Paludibacterium purpuratum</name>
    <dbReference type="NCBI Taxonomy" id="1144873"/>
    <lineage>
        <taxon>Bacteria</taxon>
        <taxon>Pseudomonadati</taxon>
        <taxon>Pseudomonadota</taxon>
        <taxon>Betaproteobacteria</taxon>
        <taxon>Neisseriales</taxon>
        <taxon>Chromobacteriaceae</taxon>
        <taxon>Paludibacterium</taxon>
    </lineage>
</organism>
<evidence type="ECO:0000256" key="1">
    <source>
        <dbReference type="ARBA" id="ARBA00009481"/>
    </source>
</evidence>
<protein>
    <submittedName>
        <fullName evidence="4">Glycosyltransferase involved in cell wall biosynthesis</fullName>
    </submittedName>
</protein>
<keyword evidence="3 4" id="KW-0808">Transferase</keyword>
<name>A0A4V3DVF0_9NEIS</name>
<dbReference type="GO" id="GO:0016757">
    <property type="term" value="F:glycosyltransferase activity"/>
    <property type="evidence" value="ECO:0007669"/>
    <property type="project" value="UniProtKB-KW"/>
</dbReference>
<proteinExistence type="inferred from homology"/>
<sequence length="403" mass="44016">MTKLRIAHLIDLDRVGGVESMYVDLISAPPPAGWRIEHYTVADSPNIAPRFRQSVQQHSRALSSPKAWHGIKLPRRPAALRARNRLAQIRSIRPDIVLAWNQFTDFHLPPDFACPLVYYEHGMSWYTHSPTQLQGFFPYVTAAIAASRASARMLQLKHNVAFPVTVCLNPLAPGQRQTGGSARVLPQGRPFRLGLAARLVPLKAAGLLVLTIKVLRERGCDAQAVIVGEGSEMPAIAELIRREKLEPYVSLPGRCDAMASFYRDIDLFVQTSMHESLSLVCLEAMAHGLPVICSQIDGMPEVVPHGVAGLCLTPDMTVEAYQALTGASTQFTRTVYDPALDQIVPARLLRPETLADAAQFLLGDAANYAAFSAGAVAHAAQGFDFDTYQASLYRVLADIAAKS</sequence>
<dbReference type="SUPFAM" id="SSF53756">
    <property type="entry name" value="UDP-Glycosyltransferase/glycogen phosphorylase"/>
    <property type="match status" value="1"/>
</dbReference>
<dbReference type="PANTHER" id="PTHR12526">
    <property type="entry name" value="GLYCOSYLTRANSFERASE"/>
    <property type="match status" value="1"/>
</dbReference>
<dbReference type="CDD" id="cd03801">
    <property type="entry name" value="GT4_PimA-like"/>
    <property type="match status" value="1"/>
</dbReference>
<dbReference type="AlphaFoldDB" id="A0A4V3DVF0"/>
<evidence type="ECO:0000313" key="4">
    <source>
        <dbReference type="EMBL" id="TDR80769.1"/>
    </source>
</evidence>
<accession>A0A4V3DVF0</accession>
<dbReference type="Proteomes" id="UP000295611">
    <property type="component" value="Unassembled WGS sequence"/>
</dbReference>
<comment type="similarity">
    <text evidence="1">Belongs to the glycosyltransferase group 1 family. Glycosyltransferase 4 subfamily.</text>
</comment>